<protein>
    <submittedName>
        <fullName evidence="1">Uncharacterized protein</fullName>
    </submittedName>
</protein>
<proteinExistence type="predicted"/>
<evidence type="ECO:0000313" key="2">
    <source>
        <dbReference type="Proteomes" id="UP001195483"/>
    </source>
</evidence>
<reference evidence="1" key="2">
    <citation type="journal article" date="2021" name="Genome Biol. Evol.">
        <title>Developing a high-quality reference genome for a parasitic bivalve with doubly uniparental inheritance (Bivalvia: Unionida).</title>
        <authorList>
            <person name="Smith C.H."/>
        </authorList>
    </citation>
    <scope>NUCLEOTIDE SEQUENCE</scope>
    <source>
        <strain evidence="1">CHS0354</strain>
        <tissue evidence="1">Mantle</tissue>
    </source>
</reference>
<name>A0AAE0RMF1_9BIVA</name>
<dbReference type="PROSITE" id="PS51257">
    <property type="entry name" value="PROKAR_LIPOPROTEIN"/>
    <property type="match status" value="1"/>
</dbReference>
<comment type="caution">
    <text evidence="1">The sequence shown here is derived from an EMBL/GenBank/DDBJ whole genome shotgun (WGS) entry which is preliminary data.</text>
</comment>
<dbReference type="EMBL" id="JAEAOA010001909">
    <property type="protein sequence ID" value="KAK3576094.1"/>
    <property type="molecule type" value="Genomic_DNA"/>
</dbReference>
<reference evidence="1" key="1">
    <citation type="journal article" date="2021" name="Genome Biol. Evol.">
        <title>A High-Quality Reference Genome for a Parasitic Bivalve with Doubly Uniparental Inheritance (Bivalvia: Unionida).</title>
        <authorList>
            <person name="Smith C.H."/>
        </authorList>
    </citation>
    <scope>NUCLEOTIDE SEQUENCE</scope>
    <source>
        <strain evidence="1">CHS0354</strain>
    </source>
</reference>
<accession>A0AAE0RMF1</accession>
<gene>
    <name evidence="1" type="ORF">CHS0354_032218</name>
</gene>
<sequence length="187" mass="21153">MKLQGDYRMYVYSGGTLYGCSCREAIGCMCILEAHYMDVATGKLQIICLETDEKLQQFHANINKGFSWPTWCCSMPTSIKDFPGLHGVVPCQHQQGIFLAYMVLFHANINKGFSWPTWCCSMPTSTRDFPDLHVVVPCQHQQGIFLAYMVLFHADINKGFSWPIWCCSMPTSIKDFPGLHGAVPCQH</sequence>
<reference evidence="1" key="3">
    <citation type="submission" date="2023-05" db="EMBL/GenBank/DDBJ databases">
        <authorList>
            <person name="Smith C.H."/>
        </authorList>
    </citation>
    <scope>NUCLEOTIDE SEQUENCE</scope>
    <source>
        <strain evidence="1">CHS0354</strain>
        <tissue evidence="1">Mantle</tissue>
    </source>
</reference>
<dbReference type="AlphaFoldDB" id="A0AAE0RMF1"/>
<dbReference type="Proteomes" id="UP001195483">
    <property type="component" value="Unassembled WGS sequence"/>
</dbReference>
<keyword evidence="2" id="KW-1185">Reference proteome</keyword>
<evidence type="ECO:0000313" key="1">
    <source>
        <dbReference type="EMBL" id="KAK3576094.1"/>
    </source>
</evidence>
<organism evidence="1 2">
    <name type="scientific">Potamilus streckersoni</name>
    <dbReference type="NCBI Taxonomy" id="2493646"/>
    <lineage>
        <taxon>Eukaryota</taxon>
        <taxon>Metazoa</taxon>
        <taxon>Spiralia</taxon>
        <taxon>Lophotrochozoa</taxon>
        <taxon>Mollusca</taxon>
        <taxon>Bivalvia</taxon>
        <taxon>Autobranchia</taxon>
        <taxon>Heteroconchia</taxon>
        <taxon>Palaeoheterodonta</taxon>
        <taxon>Unionida</taxon>
        <taxon>Unionoidea</taxon>
        <taxon>Unionidae</taxon>
        <taxon>Ambleminae</taxon>
        <taxon>Lampsilini</taxon>
        <taxon>Potamilus</taxon>
    </lineage>
</organism>